<evidence type="ECO:0000313" key="3">
    <source>
        <dbReference type="Proteomes" id="UP001236723"/>
    </source>
</evidence>
<dbReference type="Proteomes" id="UP001236723">
    <property type="component" value="Unassembled WGS sequence"/>
</dbReference>
<protein>
    <submittedName>
        <fullName evidence="2">Luciferase family oxidoreductase group 1</fullName>
    </submittedName>
</protein>
<evidence type="ECO:0000313" key="2">
    <source>
        <dbReference type="EMBL" id="MDQ0350765.1"/>
    </source>
</evidence>
<proteinExistence type="predicted"/>
<keyword evidence="3" id="KW-1185">Reference proteome</keyword>
<dbReference type="PANTHER" id="PTHR30137:SF6">
    <property type="entry name" value="LUCIFERASE-LIKE MONOOXYGENASE"/>
    <property type="match status" value="1"/>
</dbReference>
<gene>
    <name evidence="2" type="ORF">J2R98_000568</name>
</gene>
<comment type="caution">
    <text evidence="2">The sequence shown here is derived from an EMBL/GenBank/DDBJ whole genome shotgun (WGS) entry which is preliminary data.</text>
</comment>
<dbReference type="Pfam" id="PF00296">
    <property type="entry name" value="Bac_luciferase"/>
    <property type="match status" value="1"/>
</dbReference>
<dbReference type="EMBL" id="JAUSUP010000001">
    <property type="protein sequence ID" value="MDQ0350765.1"/>
    <property type="molecule type" value="Genomic_DNA"/>
</dbReference>
<organism evidence="2 3">
    <name type="scientific">Alkalibacillus filiformis</name>
    <dbReference type="NCBI Taxonomy" id="200990"/>
    <lineage>
        <taxon>Bacteria</taxon>
        <taxon>Bacillati</taxon>
        <taxon>Bacillota</taxon>
        <taxon>Bacilli</taxon>
        <taxon>Bacillales</taxon>
        <taxon>Bacillaceae</taxon>
        <taxon>Alkalibacillus</taxon>
    </lineage>
</organism>
<sequence length="91" mass="10008">MSNINIPLSVLNLVPIRKGEGAKEAIDSMVELAQATEQLGYERYWIAEHHNTSTLVSSATTMLMKHTLEHTEKIRVGSGGVMLPNHSPLIV</sequence>
<dbReference type="InterPro" id="IPR050766">
    <property type="entry name" value="Bact_Lucif_Oxidored"/>
</dbReference>
<dbReference type="InterPro" id="IPR011251">
    <property type="entry name" value="Luciferase-like_dom"/>
</dbReference>
<dbReference type="Gene3D" id="3.20.20.30">
    <property type="entry name" value="Luciferase-like domain"/>
    <property type="match status" value="1"/>
</dbReference>
<name>A0ABU0DQX4_9BACI</name>
<dbReference type="SUPFAM" id="SSF51679">
    <property type="entry name" value="Bacterial luciferase-like"/>
    <property type="match status" value="1"/>
</dbReference>
<feature type="domain" description="Luciferase-like" evidence="1">
    <location>
        <begin position="15"/>
        <end position="90"/>
    </location>
</feature>
<reference evidence="2 3" key="1">
    <citation type="submission" date="2023-07" db="EMBL/GenBank/DDBJ databases">
        <title>Genomic Encyclopedia of Type Strains, Phase IV (KMG-IV): sequencing the most valuable type-strain genomes for metagenomic binning, comparative biology and taxonomic classification.</title>
        <authorList>
            <person name="Goeker M."/>
        </authorList>
    </citation>
    <scope>NUCLEOTIDE SEQUENCE [LARGE SCALE GENOMIC DNA]</scope>
    <source>
        <strain evidence="2 3">DSM 15448</strain>
    </source>
</reference>
<dbReference type="InterPro" id="IPR036661">
    <property type="entry name" value="Luciferase-like_sf"/>
</dbReference>
<evidence type="ECO:0000259" key="1">
    <source>
        <dbReference type="Pfam" id="PF00296"/>
    </source>
</evidence>
<dbReference type="PANTHER" id="PTHR30137">
    <property type="entry name" value="LUCIFERASE-LIKE MONOOXYGENASE"/>
    <property type="match status" value="1"/>
</dbReference>
<accession>A0ABU0DQX4</accession>